<sequence>MSPTDTRISSASSYALPFHRMTRLRSLTVWFLPFSRHGKAEEVKFFKKLNQTLIPNTLHQFWTLTVMPAQDIRFLRRQNQLRRLTTSKLPEDCIKDPSFLPQLEDLELKGDEIEQSLWLLQTRALRALSVTFRHAHLKQQFHGNSLVLLDMKFESVSQSSWISFLHLRAVDCPNVVCLFLQLDMGEDEEPLPAFDRAGNVDWFSPVIQALERWQQMQVLQLKAVTTTPPNHVVSAFKTNCRTPRLRDVLLQVSDEEDTEKNYELRRNVDRGWDVAESEQTDVLNWMNGSRSTVVQEPLVLTK</sequence>
<evidence type="ECO:0000313" key="2">
    <source>
        <dbReference type="Proteomes" id="UP000076798"/>
    </source>
</evidence>
<reference evidence="1 2" key="1">
    <citation type="journal article" date="2016" name="Mol. Biol. Evol.">
        <title>Comparative Genomics of Early-Diverging Mushroom-Forming Fungi Provides Insights into the Origins of Lignocellulose Decay Capabilities.</title>
        <authorList>
            <person name="Nagy L.G."/>
            <person name="Riley R."/>
            <person name="Tritt A."/>
            <person name="Adam C."/>
            <person name="Daum C."/>
            <person name="Floudas D."/>
            <person name="Sun H."/>
            <person name="Yadav J.S."/>
            <person name="Pangilinan J."/>
            <person name="Larsson K.H."/>
            <person name="Matsuura K."/>
            <person name="Barry K."/>
            <person name="Labutti K."/>
            <person name="Kuo R."/>
            <person name="Ohm R.A."/>
            <person name="Bhattacharya S.S."/>
            <person name="Shirouzu T."/>
            <person name="Yoshinaga Y."/>
            <person name="Martin F.M."/>
            <person name="Grigoriev I.V."/>
            <person name="Hibbett D.S."/>
        </authorList>
    </citation>
    <scope>NUCLEOTIDE SEQUENCE [LARGE SCALE GENOMIC DNA]</scope>
    <source>
        <strain evidence="1 2">HHB10207 ss-3</strain>
    </source>
</reference>
<proteinExistence type="predicted"/>
<name>A0A166D4W2_9AGAM</name>
<accession>A0A166D4W2</accession>
<dbReference type="AlphaFoldDB" id="A0A166D4W2"/>
<protein>
    <submittedName>
        <fullName evidence="1">Uncharacterized protein</fullName>
    </submittedName>
</protein>
<keyword evidence="2" id="KW-1185">Reference proteome</keyword>
<gene>
    <name evidence="1" type="ORF">SISSUDRAFT_1047505</name>
</gene>
<dbReference type="EMBL" id="KV428069">
    <property type="protein sequence ID" value="KZT38140.1"/>
    <property type="molecule type" value="Genomic_DNA"/>
</dbReference>
<evidence type="ECO:0000313" key="1">
    <source>
        <dbReference type="EMBL" id="KZT38140.1"/>
    </source>
</evidence>
<dbReference type="Proteomes" id="UP000076798">
    <property type="component" value="Unassembled WGS sequence"/>
</dbReference>
<organism evidence="1 2">
    <name type="scientific">Sistotremastrum suecicum HHB10207 ss-3</name>
    <dbReference type="NCBI Taxonomy" id="1314776"/>
    <lineage>
        <taxon>Eukaryota</taxon>
        <taxon>Fungi</taxon>
        <taxon>Dikarya</taxon>
        <taxon>Basidiomycota</taxon>
        <taxon>Agaricomycotina</taxon>
        <taxon>Agaricomycetes</taxon>
        <taxon>Sistotremastrales</taxon>
        <taxon>Sistotremastraceae</taxon>
        <taxon>Sistotremastrum</taxon>
    </lineage>
</organism>